<feature type="domain" description="J" evidence="4">
    <location>
        <begin position="7"/>
        <end position="85"/>
    </location>
</feature>
<dbReference type="SUPFAM" id="SSF46565">
    <property type="entry name" value="Chaperone J-domain"/>
    <property type="match status" value="1"/>
</dbReference>
<evidence type="ECO:0000256" key="1">
    <source>
        <dbReference type="ARBA" id="ARBA00022705"/>
    </source>
</evidence>
<dbReference type="Pfam" id="PF00226">
    <property type="entry name" value="DnaJ"/>
    <property type="match status" value="1"/>
</dbReference>
<dbReference type="GO" id="GO:0006260">
    <property type="term" value="P:DNA replication"/>
    <property type="evidence" value="ECO:0007669"/>
    <property type="project" value="UniProtKB-KW"/>
</dbReference>
<reference evidence="5 6" key="1">
    <citation type="submission" date="2020-04" db="EMBL/GenBank/DDBJ databases">
        <authorList>
            <person name="Zhang R."/>
            <person name="Schippers A."/>
        </authorList>
    </citation>
    <scope>NUCLEOTIDE SEQUENCE [LARGE SCALE GENOMIC DNA]</scope>
    <source>
        <strain evidence="5 6">DSM 109850</strain>
    </source>
</reference>
<dbReference type="EMBL" id="JABBVZ010000016">
    <property type="protein sequence ID" value="NMP22085.1"/>
    <property type="molecule type" value="Genomic_DNA"/>
</dbReference>
<sequence length="224" mass="25407">MANTETDAWKVLGIPPTADKDTIREAYLARVKEHHPDRYRLDPSRYRQQEEMMKRINFAYEWALRHPPTTTAPGPTHPPGSDRQGQRPDPPIMCPDHGYQAMGRCKRCGQPLCLGCLGFRRSLCNRHYQRQKIRAARSRTLGEWGPLIVIIFGLRALGLPGFDVAIAVLIYLALLGLRLLIRRHWLGCLALLLLPYSLVLAGVWSLWESLRDWNGHPSGKAKAG</sequence>
<dbReference type="PANTHER" id="PTHR24074">
    <property type="entry name" value="CO-CHAPERONE PROTEIN DJLA"/>
    <property type="match status" value="1"/>
</dbReference>
<feature type="transmembrane region" description="Helical" evidence="3">
    <location>
        <begin position="188"/>
        <end position="207"/>
    </location>
</feature>
<dbReference type="InterPro" id="IPR050817">
    <property type="entry name" value="DjlA_DnaK_co-chaperone"/>
</dbReference>
<accession>A0A7Y0Q283</accession>
<keyword evidence="6" id="KW-1185">Reference proteome</keyword>
<comment type="caution">
    <text evidence="5">The sequence shown here is derived from an EMBL/GenBank/DDBJ whole genome shotgun (WGS) entry which is preliminary data.</text>
</comment>
<proteinExistence type="predicted"/>
<feature type="transmembrane region" description="Helical" evidence="3">
    <location>
        <begin position="140"/>
        <end position="158"/>
    </location>
</feature>
<dbReference type="AlphaFoldDB" id="A0A7Y0Q283"/>
<keyword evidence="3" id="KW-0472">Membrane</keyword>
<dbReference type="InterPro" id="IPR001623">
    <property type="entry name" value="DnaJ_domain"/>
</dbReference>
<gene>
    <name evidence="5" type="ORF">HIJ39_06945</name>
</gene>
<dbReference type="SMART" id="SM00271">
    <property type="entry name" value="DnaJ"/>
    <property type="match status" value="1"/>
</dbReference>
<evidence type="ECO:0000313" key="5">
    <source>
        <dbReference type="EMBL" id="NMP22085.1"/>
    </source>
</evidence>
<evidence type="ECO:0000256" key="2">
    <source>
        <dbReference type="SAM" id="MobiDB-lite"/>
    </source>
</evidence>
<name>A0A7Y0Q283_9FIRM</name>
<organism evidence="5 6">
    <name type="scientific">Sulfobacillus harzensis</name>
    <dbReference type="NCBI Taxonomy" id="2729629"/>
    <lineage>
        <taxon>Bacteria</taxon>
        <taxon>Bacillati</taxon>
        <taxon>Bacillota</taxon>
        <taxon>Clostridia</taxon>
        <taxon>Eubacteriales</taxon>
        <taxon>Clostridiales Family XVII. Incertae Sedis</taxon>
        <taxon>Sulfobacillus</taxon>
    </lineage>
</organism>
<dbReference type="Gene3D" id="1.10.287.110">
    <property type="entry name" value="DnaJ domain"/>
    <property type="match status" value="1"/>
</dbReference>
<feature type="region of interest" description="Disordered" evidence="2">
    <location>
        <begin position="67"/>
        <end position="93"/>
    </location>
</feature>
<feature type="transmembrane region" description="Helical" evidence="3">
    <location>
        <begin position="164"/>
        <end position="181"/>
    </location>
</feature>
<keyword evidence="1" id="KW-0235">DNA replication</keyword>
<dbReference type="PROSITE" id="PS50076">
    <property type="entry name" value="DNAJ_2"/>
    <property type="match status" value="1"/>
</dbReference>
<dbReference type="Proteomes" id="UP000533476">
    <property type="component" value="Unassembled WGS sequence"/>
</dbReference>
<evidence type="ECO:0000259" key="4">
    <source>
        <dbReference type="PROSITE" id="PS50076"/>
    </source>
</evidence>
<keyword evidence="3" id="KW-1133">Transmembrane helix</keyword>
<dbReference type="CDD" id="cd06257">
    <property type="entry name" value="DnaJ"/>
    <property type="match status" value="1"/>
</dbReference>
<dbReference type="InterPro" id="IPR036869">
    <property type="entry name" value="J_dom_sf"/>
</dbReference>
<evidence type="ECO:0000256" key="3">
    <source>
        <dbReference type="SAM" id="Phobius"/>
    </source>
</evidence>
<protein>
    <submittedName>
        <fullName evidence="5">J domain-containing protein</fullName>
    </submittedName>
</protein>
<keyword evidence="3" id="KW-0812">Transmembrane</keyword>
<evidence type="ECO:0000313" key="6">
    <source>
        <dbReference type="Proteomes" id="UP000533476"/>
    </source>
</evidence>